<protein>
    <submittedName>
        <fullName evidence="2">Uncharacterized protein</fullName>
    </submittedName>
</protein>
<dbReference type="EMBL" id="JAWDGP010002017">
    <property type="protein sequence ID" value="KAK3786075.1"/>
    <property type="molecule type" value="Genomic_DNA"/>
</dbReference>
<accession>A0AAE1DXM3</accession>
<comment type="caution">
    <text evidence="2">The sequence shown here is derived from an EMBL/GenBank/DDBJ whole genome shotgun (WGS) entry which is preliminary data.</text>
</comment>
<feature type="region of interest" description="Disordered" evidence="1">
    <location>
        <begin position="55"/>
        <end position="85"/>
    </location>
</feature>
<evidence type="ECO:0000313" key="2">
    <source>
        <dbReference type="EMBL" id="KAK3786075.1"/>
    </source>
</evidence>
<evidence type="ECO:0000313" key="3">
    <source>
        <dbReference type="Proteomes" id="UP001283361"/>
    </source>
</evidence>
<reference evidence="2" key="1">
    <citation type="journal article" date="2023" name="G3 (Bethesda)">
        <title>A reference genome for the long-term kleptoplast-retaining sea slug Elysia crispata morphotype clarki.</title>
        <authorList>
            <person name="Eastman K.E."/>
            <person name="Pendleton A.L."/>
            <person name="Shaikh M.A."/>
            <person name="Suttiyut T."/>
            <person name="Ogas R."/>
            <person name="Tomko P."/>
            <person name="Gavelis G."/>
            <person name="Widhalm J.R."/>
            <person name="Wisecaver J.H."/>
        </authorList>
    </citation>
    <scope>NUCLEOTIDE SEQUENCE</scope>
    <source>
        <strain evidence="2">ECLA1</strain>
    </source>
</reference>
<evidence type="ECO:0000256" key="1">
    <source>
        <dbReference type="SAM" id="MobiDB-lite"/>
    </source>
</evidence>
<name>A0AAE1DXM3_9GAST</name>
<proteinExistence type="predicted"/>
<sequence>MNMRNDTTCTGRVKPLEHHIFDGAWIAHPSKPHPIMSVQLTLLPEDHAALGFPIKDRSRLNNHHPHGSRNEVAKVPSSHFARHLP</sequence>
<organism evidence="2 3">
    <name type="scientific">Elysia crispata</name>
    <name type="common">lettuce slug</name>
    <dbReference type="NCBI Taxonomy" id="231223"/>
    <lineage>
        <taxon>Eukaryota</taxon>
        <taxon>Metazoa</taxon>
        <taxon>Spiralia</taxon>
        <taxon>Lophotrochozoa</taxon>
        <taxon>Mollusca</taxon>
        <taxon>Gastropoda</taxon>
        <taxon>Heterobranchia</taxon>
        <taxon>Euthyneura</taxon>
        <taxon>Panpulmonata</taxon>
        <taxon>Sacoglossa</taxon>
        <taxon>Placobranchoidea</taxon>
        <taxon>Plakobranchidae</taxon>
        <taxon>Elysia</taxon>
    </lineage>
</organism>
<gene>
    <name evidence="2" type="ORF">RRG08_004430</name>
</gene>
<dbReference type="Proteomes" id="UP001283361">
    <property type="component" value="Unassembled WGS sequence"/>
</dbReference>
<dbReference type="AlphaFoldDB" id="A0AAE1DXM3"/>
<keyword evidence="3" id="KW-1185">Reference proteome</keyword>